<sequence length="368" mass="42230">MEHIDNIATWAQSGRTITRRKRNSRVRLAYGVWAQIQPGAPWEIWEAVQKERARRVLNMSADGTALDGSIAALMYGAPIPHKTWEIELITGVKHSRHHAKCKLRFVGEATYQWVGSALGLLPATTPQNSSATSVEVPSATHGQNLPRIHEGVVKRSSRTLPTDAYTTIDGLKTLKWDYLCVELLARHPAPHCVPIVDWFIQQRVLEHKRDRAAVEATFRNILLRFETILASRKDHRRKRRARHNLRLISPWSESVGESLLRLELHRFGFPPATEQFEIGEGGRRYFTDFAYPSKGLALEFDGIVKYDGTIMNPEIALHEERQREETIRRKLPNLERFTWGEFKSGSLSTRLAKLRSRYFPGAMMRRLI</sequence>
<dbReference type="Proteomes" id="UP000014387">
    <property type="component" value="Unassembled WGS sequence"/>
</dbReference>
<keyword evidence="2" id="KW-1185">Reference proteome</keyword>
<dbReference type="EMBL" id="AGWN01000003">
    <property type="protein sequence ID" value="EPD29438.1"/>
    <property type="molecule type" value="Genomic_DNA"/>
</dbReference>
<comment type="caution">
    <text evidence="1">The sequence shown here is derived from an EMBL/GenBank/DDBJ whole genome shotgun (WGS) entry which is preliminary data.</text>
</comment>
<dbReference type="AlphaFoldDB" id="A0A9W5RCY8"/>
<proteinExistence type="predicted"/>
<evidence type="ECO:0000313" key="1">
    <source>
        <dbReference type="EMBL" id="EPD29438.1"/>
    </source>
</evidence>
<gene>
    <name evidence="1" type="ORF">HMPREF9238_01574</name>
</gene>
<evidence type="ECO:0008006" key="3">
    <source>
        <dbReference type="Google" id="ProtNLM"/>
    </source>
</evidence>
<organism evidence="1 2">
    <name type="scientific">Gleimia europaea ACS-120-V-Col10b</name>
    <dbReference type="NCBI Taxonomy" id="883069"/>
    <lineage>
        <taxon>Bacteria</taxon>
        <taxon>Bacillati</taxon>
        <taxon>Actinomycetota</taxon>
        <taxon>Actinomycetes</taxon>
        <taxon>Actinomycetales</taxon>
        <taxon>Actinomycetaceae</taxon>
        <taxon>Gleimia</taxon>
    </lineage>
</organism>
<dbReference type="OrthoDB" id="3258696at2"/>
<evidence type="ECO:0000313" key="2">
    <source>
        <dbReference type="Proteomes" id="UP000014387"/>
    </source>
</evidence>
<dbReference type="RefSeq" id="WP_016444899.1">
    <property type="nucleotide sequence ID" value="NZ_KE150267.1"/>
</dbReference>
<protein>
    <recommendedName>
        <fullName evidence="3">Transcriptional regulator, AbiEi antitoxin, Type IV TA system</fullName>
    </recommendedName>
</protein>
<accession>A0A9W5RCY8</accession>
<name>A0A9W5RCY8_9ACTO</name>
<reference evidence="1 2" key="1">
    <citation type="submission" date="2013-05" db="EMBL/GenBank/DDBJ databases">
        <title>The Genome Sequence of Actinomyces europaeus ACS-120-V-COL10B.</title>
        <authorList>
            <consortium name="The Broad Institute Genomics Platform"/>
            <person name="Earl A."/>
            <person name="Ward D."/>
            <person name="Feldgarden M."/>
            <person name="Gevers D."/>
            <person name="Saerens B."/>
            <person name="Vaneechoutte M."/>
            <person name="Walker B."/>
            <person name="Young S."/>
            <person name="Zeng Q."/>
            <person name="Gargeya S."/>
            <person name="Fitzgerald M."/>
            <person name="Haas B."/>
            <person name="Abouelleil A."/>
            <person name="Allen A.W."/>
            <person name="Alvarado L."/>
            <person name="Arachchi H.M."/>
            <person name="Berlin A.M."/>
            <person name="Chapman S.B."/>
            <person name="Gainer-Dewar J."/>
            <person name="Goldberg J."/>
            <person name="Griggs A."/>
            <person name="Gujja S."/>
            <person name="Hansen M."/>
            <person name="Howarth C."/>
            <person name="Imamovic A."/>
            <person name="Ireland A."/>
            <person name="Larimer J."/>
            <person name="McCowan C."/>
            <person name="Murphy C."/>
            <person name="Pearson M."/>
            <person name="Poon T.W."/>
            <person name="Priest M."/>
            <person name="Roberts A."/>
            <person name="Saif S."/>
            <person name="Shea T."/>
            <person name="Sisk P."/>
            <person name="Sykes S."/>
            <person name="Wortman J."/>
            <person name="Nusbaum C."/>
            <person name="Birren B."/>
        </authorList>
    </citation>
    <scope>NUCLEOTIDE SEQUENCE [LARGE SCALE GENOMIC DNA]</scope>
    <source>
        <strain evidence="1 2">ACS-120-V-Col10b</strain>
    </source>
</reference>